<evidence type="ECO:0000256" key="4">
    <source>
        <dbReference type="SAM" id="Coils"/>
    </source>
</evidence>
<dbReference type="InterPro" id="IPR003099">
    <property type="entry name" value="Prephen_DH"/>
</dbReference>
<dbReference type="GO" id="GO:0008977">
    <property type="term" value="F:prephenate dehydrogenase (NAD+) activity"/>
    <property type="evidence" value="ECO:0007669"/>
    <property type="project" value="InterPro"/>
</dbReference>
<dbReference type="Pfam" id="PF02153">
    <property type="entry name" value="PDH_N"/>
    <property type="match status" value="1"/>
</dbReference>
<comment type="pathway">
    <text evidence="3">Amino-acid biosynthesis.</text>
</comment>
<feature type="coiled-coil region" evidence="4">
    <location>
        <begin position="234"/>
        <end position="279"/>
    </location>
</feature>
<feature type="domain" description="Prephenate/arogenate dehydrogenase" evidence="5">
    <location>
        <begin position="1"/>
        <end position="281"/>
    </location>
</feature>
<dbReference type="InterPro" id="IPR050812">
    <property type="entry name" value="Preph/Arog_dehydrog"/>
</dbReference>
<dbReference type="InterPro" id="IPR046826">
    <property type="entry name" value="PDH_N"/>
</dbReference>
<dbReference type="PANTHER" id="PTHR21363">
    <property type="entry name" value="PREPHENATE DEHYDROGENASE"/>
    <property type="match status" value="1"/>
</dbReference>
<organism evidence="6 7">
    <name type="scientific">Candidatus Acutalibacter pullicola</name>
    <dbReference type="NCBI Taxonomy" id="2838417"/>
    <lineage>
        <taxon>Bacteria</taxon>
        <taxon>Bacillati</taxon>
        <taxon>Bacillota</taxon>
        <taxon>Clostridia</taxon>
        <taxon>Eubacteriales</taxon>
        <taxon>Acutalibacteraceae</taxon>
        <taxon>Acutalibacter</taxon>
    </lineage>
</organism>
<dbReference type="AlphaFoldDB" id="A0A9D2SF53"/>
<keyword evidence="4" id="KW-0175">Coiled coil</keyword>
<dbReference type="EMBL" id="DWXG01000049">
    <property type="protein sequence ID" value="HJB98159.1"/>
    <property type="molecule type" value="Genomic_DNA"/>
</dbReference>
<dbReference type="Proteomes" id="UP000826793">
    <property type="component" value="Unassembled WGS sequence"/>
</dbReference>
<evidence type="ECO:0000313" key="6">
    <source>
        <dbReference type="EMBL" id="HJB98159.1"/>
    </source>
</evidence>
<dbReference type="InterPro" id="IPR046825">
    <property type="entry name" value="PDH_C"/>
</dbReference>
<proteinExistence type="inferred from homology"/>
<dbReference type="GO" id="GO:0004665">
    <property type="term" value="F:prephenate dehydrogenase (NADP+) activity"/>
    <property type="evidence" value="ECO:0007669"/>
    <property type="project" value="InterPro"/>
</dbReference>
<dbReference type="PANTHER" id="PTHR21363:SF0">
    <property type="entry name" value="PREPHENATE DEHYDROGENASE [NADP(+)]"/>
    <property type="match status" value="1"/>
</dbReference>
<comment type="caution">
    <text evidence="6">The sequence shown here is derived from an EMBL/GenBank/DDBJ whole genome shotgun (WGS) entry which is preliminary data.</text>
</comment>
<evidence type="ECO:0000259" key="5">
    <source>
        <dbReference type="PROSITE" id="PS51176"/>
    </source>
</evidence>
<dbReference type="PROSITE" id="PS51176">
    <property type="entry name" value="PDH_ADH"/>
    <property type="match status" value="1"/>
</dbReference>
<comment type="similarity">
    <text evidence="1">Belongs to the prephenate/arogenate dehydrogenase family.</text>
</comment>
<reference evidence="6" key="1">
    <citation type="journal article" date="2021" name="PeerJ">
        <title>Extensive microbial diversity within the chicken gut microbiome revealed by metagenomics and culture.</title>
        <authorList>
            <person name="Gilroy R."/>
            <person name="Ravi A."/>
            <person name="Getino M."/>
            <person name="Pursley I."/>
            <person name="Horton D.L."/>
            <person name="Alikhan N.F."/>
            <person name="Baker D."/>
            <person name="Gharbi K."/>
            <person name="Hall N."/>
            <person name="Watson M."/>
            <person name="Adriaenssens E.M."/>
            <person name="Foster-Nyarko E."/>
            <person name="Jarju S."/>
            <person name="Secka A."/>
            <person name="Antonio M."/>
            <person name="Oren A."/>
            <person name="Chaudhuri R.R."/>
            <person name="La Ragione R."/>
            <person name="Hildebrand F."/>
            <person name="Pallen M.J."/>
        </authorList>
    </citation>
    <scope>NUCLEOTIDE SEQUENCE</scope>
    <source>
        <strain evidence="6">CHK185-1770</strain>
    </source>
</reference>
<evidence type="ECO:0000256" key="1">
    <source>
        <dbReference type="ARBA" id="ARBA00007964"/>
    </source>
</evidence>
<dbReference type="InterPro" id="IPR008927">
    <property type="entry name" value="6-PGluconate_DH-like_C_sf"/>
</dbReference>
<dbReference type="InterPro" id="IPR036291">
    <property type="entry name" value="NAD(P)-bd_dom_sf"/>
</dbReference>
<protein>
    <submittedName>
        <fullName evidence="6">Prephenate dehydrogenase</fullName>
    </submittedName>
</protein>
<name>A0A9D2SF53_9FIRM</name>
<evidence type="ECO:0000256" key="3">
    <source>
        <dbReference type="ARBA" id="ARBA00029440"/>
    </source>
</evidence>
<dbReference type="Gene3D" id="1.10.3660.10">
    <property type="entry name" value="6-phosphogluconate dehydrogenase C-terminal like domain"/>
    <property type="match status" value="1"/>
</dbReference>
<sequence>MNIVLVGLGLIGGSVAKALKQNTSHRVLGMDVNEDVLLDACSSGAIDGKASLADVESADLVYLSVYPEDILAFVRQYGKRLKPGCILTDACGIKREICHAVEALSRDEKGAWCAPYQFVAGHPMAGKEQSGFAASDPSIFSGASYILVPGSASQEAVETVASLALQMGFGRVVQVSAEEHDRNIAYTSQVPHALACAYVLSPRCRQHQGFSAGSYRDVSRVANINDVLWSRLFLDNKQCLVDELDELLRNLQKIRDAVDREEEGELRRLLQAAAQIKREVG</sequence>
<gene>
    <name evidence="6" type="ORF">H9710_06230</name>
</gene>
<dbReference type="GO" id="GO:0006571">
    <property type="term" value="P:tyrosine biosynthetic process"/>
    <property type="evidence" value="ECO:0007669"/>
    <property type="project" value="InterPro"/>
</dbReference>
<reference evidence="6" key="2">
    <citation type="submission" date="2021-04" db="EMBL/GenBank/DDBJ databases">
        <authorList>
            <person name="Gilroy R."/>
        </authorList>
    </citation>
    <scope>NUCLEOTIDE SEQUENCE</scope>
    <source>
        <strain evidence="6">CHK185-1770</strain>
    </source>
</reference>
<accession>A0A9D2SF53</accession>
<dbReference type="GO" id="GO:0070403">
    <property type="term" value="F:NAD+ binding"/>
    <property type="evidence" value="ECO:0007669"/>
    <property type="project" value="InterPro"/>
</dbReference>
<dbReference type="SUPFAM" id="SSF48179">
    <property type="entry name" value="6-phosphogluconate dehydrogenase C-terminal domain-like"/>
    <property type="match status" value="1"/>
</dbReference>
<evidence type="ECO:0000313" key="7">
    <source>
        <dbReference type="Proteomes" id="UP000826793"/>
    </source>
</evidence>
<dbReference type="Pfam" id="PF20463">
    <property type="entry name" value="PDH_C"/>
    <property type="match status" value="1"/>
</dbReference>
<dbReference type="Gene3D" id="3.40.50.720">
    <property type="entry name" value="NAD(P)-binding Rossmann-like Domain"/>
    <property type="match status" value="1"/>
</dbReference>
<evidence type="ECO:0000256" key="2">
    <source>
        <dbReference type="ARBA" id="ARBA00023002"/>
    </source>
</evidence>
<keyword evidence="2" id="KW-0560">Oxidoreductase</keyword>
<dbReference type="SUPFAM" id="SSF51735">
    <property type="entry name" value="NAD(P)-binding Rossmann-fold domains"/>
    <property type="match status" value="1"/>
</dbReference>